<dbReference type="SUPFAM" id="SSF53244">
    <property type="entry name" value="MurD-like peptide ligases, peptide-binding domain"/>
    <property type="match status" value="1"/>
</dbReference>
<organism evidence="20 21">
    <name type="scientific">Folsomia candida</name>
    <name type="common">Springtail</name>
    <dbReference type="NCBI Taxonomy" id="158441"/>
    <lineage>
        <taxon>Eukaryota</taxon>
        <taxon>Metazoa</taxon>
        <taxon>Ecdysozoa</taxon>
        <taxon>Arthropoda</taxon>
        <taxon>Hexapoda</taxon>
        <taxon>Collembola</taxon>
        <taxon>Entomobryomorpha</taxon>
        <taxon>Isotomoidea</taxon>
        <taxon>Isotomidae</taxon>
        <taxon>Proisotominae</taxon>
        <taxon>Folsomia</taxon>
    </lineage>
</organism>
<keyword evidence="15" id="KW-0472">Membrane</keyword>
<evidence type="ECO:0000256" key="7">
    <source>
        <dbReference type="ARBA" id="ARBA00022563"/>
    </source>
</evidence>
<feature type="binding site" evidence="18">
    <location>
        <position position="358"/>
    </location>
    <ligand>
        <name>ATP</name>
        <dbReference type="ChEBI" id="CHEBI:30616"/>
    </ligand>
</feature>
<dbReference type="PIRSF" id="PIRSF038895">
    <property type="entry name" value="FPGS"/>
    <property type="match status" value="1"/>
</dbReference>
<keyword evidence="21" id="KW-1185">Reference proteome</keyword>
<dbReference type="OMA" id="LMSYHVF"/>
<dbReference type="InterPro" id="IPR023600">
    <property type="entry name" value="Folylpolyglutamate_synth_euk"/>
</dbReference>
<keyword evidence="6" id="KW-0963">Cytoplasm</keyword>
<dbReference type="EMBL" id="LNIX01000003">
    <property type="protein sequence ID" value="OXA56792.1"/>
    <property type="molecule type" value="Genomic_DNA"/>
</dbReference>
<dbReference type="OrthoDB" id="5212574at2759"/>
<evidence type="ECO:0000256" key="5">
    <source>
        <dbReference type="ARBA" id="ARBA00008276"/>
    </source>
</evidence>
<evidence type="ECO:0000256" key="16">
    <source>
        <dbReference type="ARBA" id="ARBA00047493"/>
    </source>
</evidence>
<dbReference type="EC" id="6.3.2.17" evidence="17"/>
<dbReference type="GO" id="GO:0046872">
    <property type="term" value="F:metal ion binding"/>
    <property type="evidence" value="ECO:0007669"/>
    <property type="project" value="UniProtKB-KW"/>
</dbReference>
<comment type="function">
    <text evidence="17">Catalyzes conversion of folates to polyglutamate derivatives allowing concentration of folate compounds in the cell and the intracellular retention of these cofactors, which are important substrates for most of the folate-dependent enzymes that are involved in one-carbon transfer reactions involved in purine, pyrimidine and amino acid synthesis.</text>
</comment>
<evidence type="ECO:0000256" key="11">
    <source>
        <dbReference type="ARBA" id="ARBA00022792"/>
    </source>
</evidence>
<dbReference type="Proteomes" id="UP000198287">
    <property type="component" value="Unassembled WGS sequence"/>
</dbReference>
<evidence type="ECO:0000313" key="21">
    <source>
        <dbReference type="Proteomes" id="UP000198287"/>
    </source>
</evidence>
<sequence>MDRVWRKVFSSVGSLIPKKQVCRRMSTSEATQNLQAEDVGLSYSDAIIKLNSLQSNAQIRAKLACERDSRKLKSLPEMTMFLETIGISKTDLESLNTIHVTGTKGKGMTCAFTESMLRKAGLRTGFYSSPHLVVVRERIRINGTPISPEKFAKYFFPVYNSLHAWQMKYPEFQMPPYFRFITCMAFYAFLKEKVDVAIFEVGIGGRYDCTNVIPNPTVVGITSLGLEHQSMLGNTLEEIAWNKVGIMKANCPAFTVDNHPSDILKLMQDYAIQVNCPFAVVPKMCELSKKVQLGVDDGNVSELNSALAVQLTTSFLKQKFPEKLHLCESEKEIPFFQCSKLLSPAHISGLESTRWLGRFQRIPKSNFLQYYLDGAHTPASLCIALEWFTNVSSKSSCHVLIFNVTGERASDLVIPFAQSNIFQLAIFCPVVRRGTTPDRDNWNVLNVSRETDLISVCKKHAEEWNSVNSCASLILDSTDAAIDFVNGLSNQTTKAHHLELFTSNKQNVSETVEVLVTGSLHLVGNVLSILVPSMNDE</sequence>
<name>A0A226EGS9_FOLCA</name>
<comment type="similarity">
    <text evidence="5 17">Belongs to the folylpolyglutamate synthase family.</text>
</comment>
<comment type="cofactor">
    <cofactor evidence="17">
        <name>a monovalent cation</name>
        <dbReference type="ChEBI" id="CHEBI:60242"/>
    </cofactor>
    <text evidence="17">A monovalent cation.</text>
</comment>
<feature type="binding site" evidence="19">
    <location>
        <position position="129"/>
    </location>
    <ligand>
        <name>Mg(2+)</name>
        <dbReference type="ChEBI" id="CHEBI:18420"/>
        <label>1</label>
    </ligand>
</feature>
<evidence type="ECO:0000313" key="20">
    <source>
        <dbReference type="EMBL" id="OXA56792.1"/>
    </source>
</evidence>
<dbReference type="SUPFAM" id="SSF53623">
    <property type="entry name" value="MurD-like peptide ligases, catalytic domain"/>
    <property type="match status" value="1"/>
</dbReference>
<feature type="binding site" evidence="19">
    <location>
        <position position="228"/>
    </location>
    <ligand>
        <name>Mg(2+)</name>
        <dbReference type="ChEBI" id="CHEBI:18420"/>
        <label>2</label>
    </ligand>
</feature>
<feature type="binding site" evidence="19">
    <location>
        <position position="200"/>
    </location>
    <ligand>
        <name>Mg(2+)</name>
        <dbReference type="ChEBI" id="CHEBI:18420"/>
        <label>1</label>
    </ligand>
</feature>
<dbReference type="GO" id="GO:0005743">
    <property type="term" value="C:mitochondrial inner membrane"/>
    <property type="evidence" value="ECO:0007669"/>
    <property type="project" value="UniProtKB-SubCell"/>
</dbReference>
<keyword evidence="8 17" id="KW-0436">Ligase</keyword>
<evidence type="ECO:0000256" key="4">
    <source>
        <dbReference type="ARBA" id="ARBA00005150"/>
    </source>
</evidence>
<dbReference type="GO" id="GO:0005759">
    <property type="term" value="C:mitochondrial matrix"/>
    <property type="evidence" value="ECO:0007669"/>
    <property type="project" value="UniProtKB-SubCell"/>
</dbReference>
<evidence type="ECO:0000256" key="3">
    <source>
        <dbReference type="ARBA" id="ARBA00004496"/>
    </source>
</evidence>
<dbReference type="GO" id="GO:0005524">
    <property type="term" value="F:ATP binding"/>
    <property type="evidence" value="ECO:0007669"/>
    <property type="project" value="UniProtKB-KW"/>
</dbReference>
<keyword evidence="7 17" id="KW-0554">One-carbon metabolism</keyword>
<dbReference type="PROSITE" id="PS01012">
    <property type="entry name" value="FOLYLPOLYGLU_SYNT_2"/>
    <property type="match status" value="1"/>
</dbReference>
<keyword evidence="13 19" id="KW-0460">Magnesium</keyword>
<dbReference type="PANTHER" id="PTHR11136:SF5">
    <property type="entry name" value="FOLYLPOLYGLUTAMATE SYNTHASE, MITOCHONDRIAL"/>
    <property type="match status" value="1"/>
</dbReference>
<protein>
    <recommendedName>
        <fullName evidence="17">Folylpolyglutamate synthase</fullName>
        <ecNumber evidence="17">6.3.2.17</ecNumber>
    </recommendedName>
    <alternativeName>
        <fullName evidence="17">Folylpoly-gamma-glutamate synthetase</fullName>
    </alternativeName>
    <alternativeName>
        <fullName evidence="17">Tetrahydrofolylpolyglutamate synthase</fullName>
    </alternativeName>
</protein>
<evidence type="ECO:0000256" key="18">
    <source>
        <dbReference type="PIRSR" id="PIRSR038895-1"/>
    </source>
</evidence>
<dbReference type="UniPathway" id="UPA00850"/>
<keyword evidence="12 18" id="KW-0067">ATP-binding</keyword>
<dbReference type="GO" id="GO:0004326">
    <property type="term" value="F:tetrahydrofolylpolyglutamate synthase activity"/>
    <property type="evidence" value="ECO:0007669"/>
    <property type="project" value="UniProtKB-EC"/>
</dbReference>
<dbReference type="GO" id="GO:0005829">
    <property type="term" value="C:cytosol"/>
    <property type="evidence" value="ECO:0007669"/>
    <property type="project" value="TreeGrafter"/>
</dbReference>
<dbReference type="InterPro" id="IPR036615">
    <property type="entry name" value="Mur_ligase_C_dom_sf"/>
</dbReference>
<accession>A0A226EGS9</accession>
<evidence type="ECO:0000256" key="2">
    <source>
        <dbReference type="ARBA" id="ARBA00004305"/>
    </source>
</evidence>
<feature type="binding site" evidence="18">
    <location>
        <position position="373"/>
    </location>
    <ligand>
        <name>ATP</name>
        <dbReference type="ChEBI" id="CHEBI:30616"/>
    </ligand>
</feature>
<evidence type="ECO:0000256" key="10">
    <source>
        <dbReference type="ARBA" id="ARBA00022741"/>
    </source>
</evidence>
<comment type="catalytic activity">
    <reaction evidence="16 17">
        <text>(6S)-5,6,7,8-tetrahydrofolyl-(gamma-L-Glu)(n) + L-glutamate + ATP = (6S)-5,6,7,8-tetrahydrofolyl-(gamma-L-Glu)(n+1) + ADP + phosphate + H(+)</text>
        <dbReference type="Rhea" id="RHEA:10580"/>
        <dbReference type="Rhea" id="RHEA-COMP:14738"/>
        <dbReference type="Rhea" id="RHEA-COMP:14740"/>
        <dbReference type="ChEBI" id="CHEBI:15378"/>
        <dbReference type="ChEBI" id="CHEBI:29985"/>
        <dbReference type="ChEBI" id="CHEBI:30616"/>
        <dbReference type="ChEBI" id="CHEBI:43474"/>
        <dbReference type="ChEBI" id="CHEBI:141005"/>
        <dbReference type="ChEBI" id="CHEBI:456216"/>
        <dbReference type="EC" id="6.3.2.17"/>
    </reaction>
</comment>
<evidence type="ECO:0000256" key="1">
    <source>
        <dbReference type="ARBA" id="ARBA00004273"/>
    </source>
</evidence>
<comment type="caution">
    <text evidence="20">The sequence shown here is derived from an EMBL/GenBank/DDBJ whole genome shotgun (WGS) entry which is preliminary data.</text>
</comment>
<dbReference type="InterPro" id="IPR018109">
    <property type="entry name" value="Folylpolyglutamate_synth_CS"/>
</dbReference>
<evidence type="ECO:0000256" key="9">
    <source>
        <dbReference type="ARBA" id="ARBA00022723"/>
    </source>
</evidence>
<proteinExistence type="inferred from homology"/>
<dbReference type="Gene3D" id="3.40.1190.10">
    <property type="entry name" value="Mur-like, catalytic domain"/>
    <property type="match status" value="1"/>
</dbReference>
<dbReference type="AlphaFoldDB" id="A0A226EGS9"/>
<keyword evidence="14" id="KW-0496">Mitochondrion</keyword>
<evidence type="ECO:0000256" key="13">
    <source>
        <dbReference type="ARBA" id="ARBA00022842"/>
    </source>
</evidence>
<evidence type="ECO:0000256" key="12">
    <source>
        <dbReference type="ARBA" id="ARBA00022840"/>
    </source>
</evidence>
<keyword evidence="11" id="KW-0999">Mitochondrion inner membrane</keyword>
<comment type="subcellular location">
    <subcellularLocation>
        <location evidence="3">Cytoplasm</location>
    </subcellularLocation>
    <subcellularLocation>
        <location evidence="1">Mitochondrion inner membrane</location>
    </subcellularLocation>
    <subcellularLocation>
        <location evidence="2">Mitochondrion matrix</location>
    </subcellularLocation>
</comment>
<reference evidence="20 21" key="1">
    <citation type="submission" date="2015-12" db="EMBL/GenBank/DDBJ databases">
        <title>The genome of Folsomia candida.</title>
        <authorList>
            <person name="Faddeeva A."/>
            <person name="Derks M.F."/>
            <person name="Anvar Y."/>
            <person name="Smit S."/>
            <person name="Van Straalen N."/>
            <person name="Roelofs D."/>
        </authorList>
    </citation>
    <scope>NUCLEOTIDE SEQUENCE [LARGE SCALE GENOMIC DNA]</scope>
    <source>
        <strain evidence="20 21">VU population</strain>
        <tissue evidence="20">Whole body</tissue>
    </source>
</reference>
<dbReference type="STRING" id="158441.A0A226EGS9"/>
<evidence type="ECO:0000256" key="6">
    <source>
        <dbReference type="ARBA" id="ARBA00022490"/>
    </source>
</evidence>
<keyword evidence="9 19" id="KW-0479">Metal-binding</keyword>
<evidence type="ECO:0000256" key="14">
    <source>
        <dbReference type="ARBA" id="ARBA00023128"/>
    </source>
</evidence>
<keyword evidence="10 18" id="KW-0547">Nucleotide-binding</keyword>
<gene>
    <name evidence="20" type="ORF">Fcan01_08134</name>
</gene>
<evidence type="ECO:0000256" key="19">
    <source>
        <dbReference type="PIRSR" id="PIRSR038895-2"/>
    </source>
</evidence>
<evidence type="ECO:0000256" key="8">
    <source>
        <dbReference type="ARBA" id="ARBA00022598"/>
    </source>
</evidence>
<dbReference type="GO" id="GO:0006730">
    <property type="term" value="P:one-carbon metabolic process"/>
    <property type="evidence" value="ECO:0007669"/>
    <property type="project" value="UniProtKB-KW"/>
</dbReference>
<dbReference type="PANTHER" id="PTHR11136">
    <property type="entry name" value="FOLYLPOLYGLUTAMATE SYNTHASE-RELATED"/>
    <property type="match status" value="1"/>
</dbReference>
<evidence type="ECO:0000256" key="17">
    <source>
        <dbReference type="PIRNR" id="PIRNR038895"/>
    </source>
</evidence>
<dbReference type="Gene3D" id="3.90.190.20">
    <property type="entry name" value="Mur ligase, C-terminal domain"/>
    <property type="match status" value="1"/>
</dbReference>
<dbReference type="InterPro" id="IPR001645">
    <property type="entry name" value="Folylpolyglutamate_synth"/>
</dbReference>
<dbReference type="InterPro" id="IPR036565">
    <property type="entry name" value="Mur-like_cat_sf"/>
</dbReference>
<comment type="pathway">
    <text evidence="4 17">Cofactor biosynthesis; tetrahydrofolylpolyglutamate biosynthesis.</text>
</comment>
<dbReference type="NCBIfam" id="TIGR01499">
    <property type="entry name" value="folC"/>
    <property type="match status" value="1"/>
</dbReference>
<evidence type="ECO:0000256" key="15">
    <source>
        <dbReference type="ARBA" id="ARBA00023136"/>
    </source>
</evidence>